<organism evidence="9 10">
    <name type="scientific">Streptomyces coacervatus</name>
    <dbReference type="NCBI Taxonomy" id="647381"/>
    <lineage>
        <taxon>Bacteria</taxon>
        <taxon>Bacillati</taxon>
        <taxon>Actinomycetota</taxon>
        <taxon>Actinomycetes</taxon>
        <taxon>Kitasatosporales</taxon>
        <taxon>Streptomycetaceae</taxon>
        <taxon>Streptomyces</taxon>
    </lineage>
</organism>
<feature type="domain" description="Phosphatidic acid phosphatase type 2/haloperoxidase" evidence="8">
    <location>
        <begin position="64"/>
        <end position="176"/>
    </location>
</feature>
<keyword evidence="10" id="KW-1185">Reference proteome</keyword>
<dbReference type="SMART" id="SM00014">
    <property type="entry name" value="acidPPc"/>
    <property type="match status" value="1"/>
</dbReference>
<reference evidence="10" key="1">
    <citation type="journal article" date="2019" name="Int. J. Syst. Evol. Microbiol.">
        <title>The Global Catalogue of Microorganisms (GCM) 10K type strain sequencing project: providing services to taxonomists for standard genome sequencing and annotation.</title>
        <authorList>
            <consortium name="The Broad Institute Genomics Platform"/>
            <consortium name="The Broad Institute Genome Sequencing Center for Infectious Disease"/>
            <person name="Wu L."/>
            <person name="Ma J."/>
        </authorList>
    </citation>
    <scope>NUCLEOTIDE SEQUENCE [LARGE SCALE GENOMIC DNA]</scope>
    <source>
        <strain evidence="10">JCM 17138</strain>
    </source>
</reference>
<dbReference type="SUPFAM" id="SSF48317">
    <property type="entry name" value="Acid phosphatase/Vanadium-dependent haloperoxidase"/>
    <property type="match status" value="1"/>
</dbReference>
<feature type="transmembrane region" description="Helical" evidence="7">
    <location>
        <begin position="138"/>
        <end position="155"/>
    </location>
</feature>
<evidence type="ECO:0000313" key="9">
    <source>
        <dbReference type="EMBL" id="GAA3851245.1"/>
    </source>
</evidence>
<keyword evidence="5 7" id="KW-1133">Transmembrane helix</keyword>
<dbReference type="Gene3D" id="1.20.144.10">
    <property type="entry name" value="Phosphatidic acid phosphatase type 2/haloperoxidase"/>
    <property type="match status" value="1"/>
</dbReference>
<dbReference type="Proteomes" id="UP001501009">
    <property type="component" value="Unassembled WGS sequence"/>
</dbReference>
<comment type="caution">
    <text evidence="9">The sequence shown here is derived from an EMBL/GenBank/DDBJ whole genome shotgun (WGS) entry which is preliminary data.</text>
</comment>
<protein>
    <submittedName>
        <fullName evidence="9">Phosphatase PAP2 family protein</fullName>
    </submittedName>
</protein>
<dbReference type="RefSeq" id="WP_275768399.1">
    <property type="nucleotide sequence ID" value="NZ_BAABDE010000052.1"/>
</dbReference>
<feature type="transmembrane region" description="Helical" evidence="7">
    <location>
        <begin position="68"/>
        <end position="88"/>
    </location>
</feature>
<dbReference type="EMBL" id="BAABDE010000052">
    <property type="protein sequence ID" value="GAA3851245.1"/>
    <property type="molecule type" value="Genomic_DNA"/>
</dbReference>
<keyword evidence="3 7" id="KW-0812">Transmembrane</keyword>
<evidence type="ECO:0000256" key="5">
    <source>
        <dbReference type="ARBA" id="ARBA00022989"/>
    </source>
</evidence>
<gene>
    <name evidence="9" type="ORF">GCM10022403_098430</name>
</gene>
<dbReference type="InterPro" id="IPR036938">
    <property type="entry name" value="PAP2/HPO_sf"/>
</dbReference>
<dbReference type="InterPro" id="IPR000326">
    <property type="entry name" value="PAP2/HPO"/>
</dbReference>
<evidence type="ECO:0000256" key="1">
    <source>
        <dbReference type="ARBA" id="ARBA00004651"/>
    </source>
</evidence>
<evidence type="ECO:0000256" key="6">
    <source>
        <dbReference type="ARBA" id="ARBA00023136"/>
    </source>
</evidence>
<keyword evidence="4" id="KW-0378">Hydrolase</keyword>
<evidence type="ECO:0000256" key="4">
    <source>
        <dbReference type="ARBA" id="ARBA00022801"/>
    </source>
</evidence>
<evidence type="ECO:0000313" key="10">
    <source>
        <dbReference type="Proteomes" id="UP001501009"/>
    </source>
</evidence>
<evidence type="ECO:0000256" key="2">
    <source>
        <dbReference type="ARBA" id="ARBA00022475"/>
    </source>
</evidence>
<evidence type="ECO:0000256" key="3">
    <source>
        <dbReference type="ARBA" id="ARBA00022692"/>
    </source>
</evidence>
<feature type="transmembrane region" description="Helical" evidence="7">
    <location>
        <begin position="161"/>
        <end position="179"/>
    </location>
</feature>
<keyword evidence="2" id="KW-1003">Cell membrane</keyword>
<dbReference type="PANTHER" id="PTHR14969:SF62">
    <property type="entry name" value="DECAPRENYLPHOSPHORYL-5-PHOSPHORIBOSE PHOSPHATASE RV3807C-RELATED"/>
    <property type="match status" value="1"/>
</dbReference>
<comment type="subcellular location">
    <subcellularLocation>
        <location evidence="1">Cell membrane</location>
        <topology evidence="1">Multi-pass membrane protein</topology>
    </subcellularLocation>
</comment>
<sequence>MTGLAFSGASVDGGLYTWITGLARHTPHAVNSVIAVWSDYGLALFGALMLAAWWRARSAGQARMVRALAAPVVVVVCYVVDVLVKAAFAERRPCRTLHTATVEACPGAGDWSFPSNHAVIAGAAAVALALAHRRLGRIAALAAVLMAVSRVWVGVHYPHDVAVGLAFGAGLAWFLMLQADRAAPLVGRMADTPLRPLVTAS</sequence>
<evidence type="ECO:0000256" key="7">
    <source>
        <dbReference type="SAM" id="Phobius"/>
    </source>
</evidence>
<accession>A0ABP7JQB2</accession>
<dbReference type="Pfam" id="PF01569">
    <property type="entry name" value="PAP2"/>
    <property type="match status" value="1"/>
</dbReference>
<dbReference type="PANTHER" id="PTHR14969">
    <property type="entry name" value="SPHINGOSINE-1-PHOSPHATE PHOSPHOHYDROLASE"/>
    <property type="match status" value="1"/>
</dbReference>
<feature type="transmembrane region" description="Helical" evidence="7">
    <location>
        <begin position="34"/>
        <end position="56"/>
    </location>
</feature>
<name>A0ABP7JQB2_9ACTN</name>
<proteinExistence type="predicted"/>
<keyword evidence="6 7" id="KW-0472">Membrane</keyword>
<evidence type="ECO:0000259" key="8">
    <source>
        <dbReference type="SMART" id="SM00014"/>
    </source>
</evidence>